<keyword evidence="2" id="KW-0808">Transferase</keyword>
<dbReference type="InterPro" id="IPR043128">
    <property type="entry name" value="Rev_trsase/Diguanyl_cyclase"/>
</dbReference>
<comment type="caution">
    <text evidence="2">The sequence shown here is derived from an EMBL/GenBank/DDBJ whole genome shotgun (WGS) entry which is preliminary data.</text>
</comment>
<dbReference type="Pfam" id="PF17919">
    <property type="entry name" value="RT_RNaseH_2"/>
    <property type="match status" value="1"/>
</dbReference>
<evidence type="ECO:0000259" key="1">
    <source>
        <dbReference type="Pfam" id="PF17919"/>
    </source>
</evidence>
<proteinExistence type="predicted"/>
<dbReference type="EMBL" id="BQNB010010417">
    <property type="protein sequence ID" value="GJS77022.1"/>
    <property type="molecule type" value="Genomic_DNA"/>
</dbReference>
<keyword evidence="3" id="KW-1185">Reference proteome</keyword>
<keyword evidence="2" id="KW-0695">RNA-directed DNA polymerase</keyword>
<dbReference type="Proteomes" id="UP001151760">
    <property type="component" value="Unassembled WGS sequence"/>
</dbReference>
<dbReference type="Gene3D" id="3.30.70.270">
    <property type="match status" value="1"/>
</dbReference>
<gene>
    <name evidence="2" type="ORF">Tco_0726903</name>
</gene>
<sequence>MEDQYGKFLNMIRAVRINVPLVDVLAGMPNYGKFLKELVSNKHKIEQILAAFQSAILQNKVPPKLGDPRRFLIPCNFNKAFSCNALAGLGPSINIMPPFLHTVDLVIRVKKKQLNLRVGTERMIFNMDSSMKHSYSNDDTCFSIDVNDEILEEDFDALLDEGNEILHSIKGTILEKKLYAEFNEFIAMTADENYESEFDTEEPPIKKITFNTDYKIKTTLEEPPMDLELKPLPDNLEYSFLEEPSFLLVIISSQLSKQNKKKLISVLKRHKFIEDFSKISHPFTKLLEKDTPFEFDEECHNALFKLLKEKLTCAPVIVRPNWNLPFELMCDASDFAVGAILGQKDGKNFHPIYFARKTLNAAQQNYTITKKDMTLVFTFDKFRSYLILLLQEFDIEIKDRKGTKNVTADHLCHIENNETSDDSEVDNNFPGETLGEINTRDEPWFADFATYLVSDIIPKGMMY</sequence>
<name>A0ABQ4YJE3_9ASTR</name>
<dbReference type="PANTHER" id="PTHR34072:SF44">
    <property type="entry name" value="RNA-DIRECTED DNA POLYMERASE"/>
    <property type="match status" value="1"/>
</dbReference>
<dbReference type="InterPro" id="IPR041577">
    <property type="entry name" value="RT_RNaseH_2"/>
</dbReference>
<keyword evidence="2" id="KW-0548">Nucleotidyltransferase</keyword>
<dbReference type="PANTHER" id="PTHR34072">
    <property type="entry name" value="ENZYMATIC POLYPROTEIN-RELATED"/>
    <property type="match status" value="1"/>
</dbReference>
<dbReference type="CDD" id="cd09274">
    <property type="entry name" value="RNase_HI_RT_Ty3"/>
    <property type="match status" value="1"/>
</dbReference>
<evidence type="ECO:0000313" key="3">
    <source>
        <dbReference type="Proteomes" id="UP001151760"/>
    </source>
</evidence>
<reference evidence="2" key="2">
    <citation type="submission" date="2022-01" db="EMBL/GenBank/DDBJ databases">
        <authorList>
            <person name="Yamashiro T."/>
            <person name="Shiraishi A."/>
            <person name="Satake H."/>
            <person name="Nakayama K."/>
        </authorList>
    </citation>
    <scope>NUCLEOTIDE SEQUENCE</scope>
</reference>
<dbReference type="InterPro" id="IPR043502">
    <property type="entry name" value="DNA/RNA_pol_sf"/>
</dbReference>
<organism evidence="2 3">
    <name type="scientific">Tanacetum coccineum</name>
    <dbReference type="NCBI Taxonomy" id="301880"/>
    <lineage>
        <taxon>Eukaryota</taxon>
        <taxon>Viridiplantae</taxon>
        <taxon>Streptophyta</taxon>
        <taxon>Embryophyta</taxon>
        <taxon>Tracheophyta</taxon>
        <taxon>Spermatophyta</taxon>
        <taxon>Magnoliopsida</taxon>
        <taxon>eudicotyledons</taxon>
        <taxon>Gunneridae</taxon>
        <taxon>Pentapetalae</taxon>
        <taxon>asterids</taxon>
        <taxon>campanulids</taxon>
        <taxon>Asterales</taxon>
        <taxon>Asteraceae</taxon>
        <taxon>Asteroideae</taxon>
        <taxon>Anthemideae</taxon>
        <taxon>Anthemidinae</taxon>
        <taxon>Tanacetum</taxon>
    </lineage>
</organism>
<dbReference type="GO" id="GO:0003964">
    <property type="term" value="F:RNA-directed DNA polymerase activity"/>
    <property type="evidence" value="ECO:0007669"/>
    <property type="project" value="UniProtKB-KW"/>
</dbReference>
<reference evidence="2" key="1">
    <citation type="journal article" date="2022" name="Int. J. Mol. Sci.">
        <title>Draft Genome of Tanacetum Coccineum: Genomic Comparison of Closely Related Tanacetum-Family Plants.</title>
        <authorList>
            <person name="Yamashiro T."/>
            <person name="Shiraishi A."/>
            <person name="Nakayama K."/>
            <person name="Satake H."/>
        </authorList>
    </citation>
    <scope>NUCLEOTIDE SEQUENCE</scope>
</reference>
<dbReference type="SUPFAM" id="SSF56672">
    <property type="entry name" value="DNA/RNA polymerases"/>
    <property type="match status" value="1"/>
</dbReference>
<evidence type="ECO:0000313" key="2">
    <source>
        <dbReference type="EMBL" id="GJS77022.1"/>
    </source>
</evidence>
<feature type="domain" description="Reverse transcriptase/retrotransposon-derived protein RNase H-like" evidence="1">
    <location>
        <begin position="300"/>
        <end position="388"/>
    </location>
</feature>
<accession>A0ABQ4YJE3</accession>
<protein>
    <submittedName>
        <fullName evidence="2">Reverse transcriptase domain-containing protein</fullName>
    </submittedName>
</protein>